<evidence type="ECO:0000313" key="2">
    <source>
        <dbReference type="Proteomes" id="UP001234178"/>
    </source>
</evidence>
<comment type="caution">
    <text evidence="1">The sequence shown here is derived from an EMBL/GenBank/DDBJ whole genome shotgun (WGS) entry which is preliminary data.</text>
</comment>
<protein>
    <submittedName>
        <fullName evidence="1">Uncharacterized protein</fullName>
    </submittedName>
</protein>
<evidence type="ECO:0000313" key="1">
    <source>
        <dbReference type="EMBL" id="KAK4030717.1"/>
    </source>
</evidence>
<sequence length="127" mass="13677">MLSSPFFSPRARSTLQWLSLESVPPLQRLSLERVSPLYRCPCQCSGGVHETKITFELYGADPLPKPARRMVERVKGLHELMGEGSVKGGLPGPSHNPHVFPLTFMSTGGLIISNSGFNSGAGESNGP</sequence>
<dbReference type="Proteomes" id="UP001234178">
    <property type="component" value="Unassembled WGS sequence"/>
</dbReference>
<keyword evidence="2" id="KW-1185">Reference proteome</keyword>
<organism evidence="1 2">
    <name type="scientific">Daphnia magna</name>
    <dbReference type="NCBI Taxonomy" id="35525"/>
    <lineage>
        <taxon>Eukaryota</taxon>
        <taxon>Metazoa</taxon>
        <taxon>Ecdysozoa</taxon>
        <taxon>Arthropoda</taxon>
        <taxon>Crustacea</taxon>
        <taxon>Branchiopoda</taxon>
        <taxon>Diplostraca</taxon>
        <taxon>Cladocera</taxon>
        <taxon>Anomopoda</taxon>
        <taxon>Daphniidae</taxon>
        <taxon>Daphnia</taxon>
    </lineage>
</organism>
<gene>
    <name evidence="1" type="ORF">OUZ56_024056</name>
</gene>
<name>A0ABR0B019_9CRUS</name>
<proteinExistence type="predicted"/>
<accession>A0ABR0B019</accession>
<dbReference type="EMBL" id="JAOYFB010000039">
    <property type="protein sequence ID" value="KAK4030717.1"/>
    <property type="molecule type" value="Genomic_DNA"/>
</dbReference>
<reference evidence="1 2" key="1">
    <citation type="journal article" date="2023" name="Nucleic Acids Res.">
        <title>The hologenome of Daphnia magna reveals possible DNA methylation and microbiome-mediated evolution of the host genome.</title>
        <authorList>
            <person name="Chaturvedi A."/>
            <person name="Li X."/>
            <person name="Dhandapani V."/>
            <person name="Marshall H."/>
            <person name="Kissane S."/>
            <person name="Cuenca-Cambronero M."/>
            <person name="Asole G."/>
            <person name="Calvet F."/>
            <person name="Ruiz-Romero M."/>
            <person name="Marangio P."/>
            <person name="Guigo R."/>
            <person name="Rago D."/>
            <person name="Mirbahai L."/>
            <person name="Eastwood N."/>
            <person name="Colbourne J.K."/>
            <person name="Zhou J."/>
            <person name="Mallon E."/>
            <person name="Orsini L."/>
        </authorList>
    </citation>
    <scope>NUCLEOTIDE SEQUENCE [LARGE SCALE GENOMIC DNA]</scope>
    <source>
        <strain evidence="1">LRV0_1</strain>
    </source>
</reference>